<evidence type="ECO:0000256" key="5">
    <source>
        <dbReference type="ARBA" id="ARBA00022737"/>
    </source>
</evidence>
<feature type="signal peptide" evidence="10">
    <location>
        <begin position="1"/>
        <end position="21"/>
    </location>
</feature>
<dbReference type="GO" id="GO:0008843">
    <property type="term" value="F:endochitinase activity"/>
    <property type="evidence" value="ECO:0007669"/>
    <property type="project" value="UniProtKB-EC"/>
</dbReference>
<dbReference type="EC" id="3.2.1.14" evidence="2"/>
<accession>A0A9J7NB58</accession>
<evidence type="ECO:0000313" key="13">
    <source>
        <dbReference type="RefSeq" id="XP_035696031.1"/>
    </source>
</evidence>
<organism evidence="12 13">
    <name type="scientific">Branchiostoma floridae</name>
    <name type="common">Florida lancelet</name>
    <name type="synonym">Amphioxus</name>
    <dbReference type="NCBI Taxonomy" id="7739"/>
    <lineage>
        <taxon>Eukaryota</taxon>
        <taxon>Metazoa</taxon>
        <taxon>Chordata</taxon>
        <taxon>Cephalochordata</taxon>
        <taxon>Leptocardii</taxon>
        <taxon>Amphioxiformes</taxon>
        <taxon>Branchiostomatidae</taxon>
        <taxon>Branchiostoma</taxon>
    </lineage>
</organism>
<evidence type="ECO:0000313" key="12">
    <source>
        <dbReference type="Proteomes" id="UP000001554"/>
    </source>
</evidence>
<dbReference type="Proteomes" id="UP000001554">
    <property type="component" value="Chromosome 13"/>
</dbReference>
<reference evidence="13" key="2">
    <citation type="submission" date="2025-08" db="UniProtKB">
        <authorList>
            <consortium name="RefSeq"/>
        </authorList>
    </citation>
    <scope>IDENTIFICATION</scope>
    <source>
        <strain evidence="13">S238N-H82</strain>
        <tissue evidence="13">Testes</tissue>
    </source>
</reference>
<evidence type="ECO:0000256" key="9">
    <source>
        <dbReference type="SAM" id="Coils"/>
    </source>
</evidence>
<reference evidence="12" key="1">
    <citation type="journal article" date="2020" name="Nat. Ecol. Evol.">
        <title>Deeply conserved synteny resolves early events in vertebrate evolution.</title>
        <authorList>
            <person name="Simakov O."/>
            <person name="Marletaz F."/>
            <person name="Yue J.X."/>
            <person name="O'Connell B."/>
            <person name="Jenkins J."/>
            <person name="Brandt A."/>
            <person name="Calef R."/>
            <person name="Tung C.H."/>
            <person name="Huang T.K."/>
            <person name="Schmutz J."/>
            <person name="Satoh N."/>
            <person name="Yu J.K."/>
            <person name="Putnam N.H."/>
            <person name="Green R.E."/>
            <person name="Rokhsar D.S."/>
        </authorList>
    </citation>
    <scope>NUCLEOTIDE SEQUENCE [LARGE SCALE GENOMIC DNA]</scope>
    <source>
        <strain evidence="12">S238N-H82</strain>
    </source>
</reference>
<keyword evidence="8" id="KW-0325">Glycoprotein</keyword>
<evidence type="ECO:0000256" key="2">
    <source>
        <dbReference type="ARBA" id="ARBA00012729"/>
    </source>
</evidence>
<dbReference type="Gene3D" id="2.170.140.10">
    <property type="entry name" value="Chitin binding domain"/>
    <property type="match status" value="1"/>
</dbReference>
<dbReference type="PANTHER" id="PTHR23301:SF0">
    <property type="entry name" value="CHITIN-BINDING TYPE-2 DOMAIN-CONTAINING PROTEIN-RELATED"/>
    <property type="match status" value="1"/>
</dbReference>
<keyword evidence="6" id="KW-0146">Chitin degradation</keyword>
<dbReference type="InterPro" id="IPR036508">
    <property type="entry name" value="Chitin-bd_dom_sf"/>
</dbReference>
<sequence length="186" mass="20384">MVSVLLLAVLVLCGGLATYRAQDTTSDQPGFILREYADNGYCTYIYMVPPGQRTEGCLPPGQTITSTAGLERRLAETEEETGRLKDQVDRLSSMVETLLSRVDSLSEFVTDETPVDDAPVPSAFTCTGKQPGLYADPADCSMYYECVLGHPVYHRPCAPGGVVFDPERQICNWPWNVSGPCRNHGK</sequence>
<keyword evidence="9" id="KW-0175">Coiled coil</keyword>
<feature type="chain" id="PRO_5039943224" description="chitinase" evidence="10">
    <location>
        <begin position="22"/>
        <end position="186"/>
    </location>
</feature>
<keyword evidence="12" id="KW-1185">Reference proteome</keyword>
<keyword evidence="4 10" id="KW-0732">Signal</keyword>
<feature type="domain" description="Chitin-binding type-2" evidence="11">
    <location>
        <begin position="123"/>
        <end position="183"/>
    </location>
</feature>
<evidence type="ECO:0000256" key="8">
    <source>
        <dbReference type="ARBA" id="ARBA00023180"/>
    </source>
</evidence>
<dbReference type="GO" id="GO:0006032">
    <property type="term" value="P:chitin catabolic process"/>
    <property type="evidence" value="ECO:0007669"/>
    <property type="project" value="UniProtKB-KW"/>
</dbReference>
<proteinExistence type="predicted"/>
<keyword evidence="5" id="KW-0677">Repeat</keyword>
<evidence type="ECO:0000256" key="10">
    <source>
        <dbReference type="SAM" id="SignalP"/>
    </source>
</evidence>
<dbReference type="GO" id="GO:0005576">
    <property type="term" value="C:extracellular region"/>
    <property type="evidence" value="ECO:0007669"/>
    <property type="project" value="InterPro"/>
</dbReference>
<evidence type="ECO:0000256" key="3">
    <source>
        <dbReference type="ARBA" id="ARBA00022669"/>
    </source>
</evidence>
<keyword evidence="3" id="KW-0147">Chitin-binding</keyword>
<protein>
    <recommendedName>
        <fullName evidence="2">chitinase</fullName>
        <ecNumber evidence="2">3.2.1.14</ecNumber>
    </recommendedName>
</protein>
<dbReference type="InterPro" id="IPR002557">
    <property type="entry name" value="Chitin-bd_dom"/>
</dbReference>
<dbReference type="AlphaFoldDB" id="A0A9J7NB58"/>
<evidence type="ECO:0000256" key="7">
    <source>
        <dbReference type="ARBA" id="ARBA00023157"/>
    </source>
</evidence>
<gene>
    <name evidence="13" type="primary">LOC118429592</name>
</gene>
<keyword evidence="7" id="KW-1015">Disulfide bond</keyword>
<dbReference type="Pfam" id="PF01607">
    <property type="entry name" value="CBM_14"/>
    <property type="match status" value="1"/>
</dbReference>
<keyword evidence="6" id="KW-0624">Polysaccharide degradation</keyword>
<dbReference type="SUPFAM" id="SSF57625">
    <property type="entry name" value="Invertebrate chitin-binding proteins"/>
    <property type="match status" value="1"/>
</dbReference>
<evidence type="ECO:0000259" key="11">
    <source>
        <dbReference type="PROSITE" id="PS50940"/>
    </source>
</evidence>
<dbReference type="GO" id="GO:0008061">
    <property type="term" value="F:chitin binding"/>
    <property type="evidence" value="ECO:0007669"/>
    <property type="project" value="UniProtKB-KW"/>
</dbReference>
<dbReference type="GeneID" id="118429592"/>
<evidence type="ECO:0000256" key="6">
    <source>
        <dbReference type="ARBA" id="ARBA00023024"/>
    </source>
</evidence>
<dbReference type="PANTHER" id="PTHR23301">
    <property type="entry name" value="CHITIN BINDING PERITROPHIN-A"/>
    <property type="match status" value="1"/>
</dbReference>
<comment type="catalytic activity">
    <reaction evidence="1">
        <text>Random endo-hydrolysis of N-acetyl-beta-D-glucosaminide (1-&gt;4)-beta-linkages in chitin and chitodextrins.</text>
        <dbReference type="EC" id="3.2.1.14"/>
    </reaction>
</comment>
<name>A0A9J7NB58_BRAFL</name>
<evidence type="ECO:0000256" key="1">
    <source>
        <dbReference type="ARBA" id="ARBA00000822"/>
    </source>
</evidence>
<keyword evidence="6" id="KW-0119">Carbohydrate metabolism</keyword>
<dbReference type="InterPro" id="IPR051940">
    <property type="entry name" value="Chitin_bind-dev_reg"/>
</dbReference>
<feature type="coiled-coil region" evidence="9">
    <location>
        <begin position="67"/>
        <end position="94"/>
    </location>
</feature>
<dbReference type="PROSITE" id="PS50940">
    <property type="entry name" value="CHIT_BIND_II"/>
    <property type="match status" value="1"/>
</dbReference>
<evidence type="ECO:0000256" key="4">
    <source>
        <dbReference type="ARBA" id="ARBA00022729"/>
    </source>
</evidence>
<dbReference type="SMART" id="SM00494">
    <property type="entry name" value="ChtBD2"/>
    <property type="match status" value="1"/>
</dbReference>
<dbReference type="KEGG" id="bfo:118429592"/>
<dbReference type="RefSeq" id="XP_035696031.1">
    <property type="nucleotide sequence ID" value="XM_035840138.1"/>
</dbReference>
<dbReference type="OrthoDB" id="6020543at2759"/>